<dbReference type="FunFam" id="3.40.640.10:FF:000014">
    <property type="entry name" value="Adenosylmethionine-8-amino-7-oxononanoate aminotransferase, probable"/>
    <property type="match status" value="1"/>
</dbReference>
<evidence type="ECO:0000256" key="1">
    <source>
        <dbReference type="ARBA" id="ARBA00001933"/>
    </source>
</evidence>
<keyword evidence="8" id="KW-1185">Reference proteome</keyword>
<dbReference type="InterPro" id="IPR015421">
    <property type="entry name" value="PyrdxlP-dep_Trfase_major"/>
</dbReference>
<dbReference type="SUPFAM" id="SSF53383">
    <property type="entry name" value="PLP-dependent transferases"/>
    <property type="match status" value="1"/>
</dbReference>
<dbReference type="Pfam" id="PF00202">
    <property type="entry name" value="Aminotran_3"/>
    <property type="match status" value="1"/>
</dbReference>
<name>A0A4P8IXY2_9BURK</name>
<dbReference type="KEGG" id="tvl:FAZ95_35515"/>
<dbReference type="GO" id="GO:0008483">
    <property type="term" value="F:transaminase activity"/>
    <property type="evidence" value="ECO:0007669"/>
    <property type="project" value="UniProtKB-KW"/>
</dbReference>
<comment type="cofactor">
    <cofactor evidence="1">
        <name>pyridoxal 5'-phosphate</name>
        <dbReference type="ChEBI" id="CHEBI:597326"/>
    </cofactor>
</comment>
<dbReference type="PIRSF" id="PIRSF000521">
    <property type="entry name" value="Transaminase_4ab_Lys_Orn"/>
    <property type="match status" value="1"/>
</dbReference>
<dbReference type="GO" id="GO:0030170">
    <property type="term" value="F:pyridoxal phosphate binding"/>
    <property type="evidence" value="ECO:0007669"/>
    <property type="project" value="InterPro"/>
</dbReference>
<dbReference type="InterPro" id="IPR005814">
    <property type="entry name" value="Aminotrans_3"/>
</dbReference>
<evidence type="ECO:0000256" key="4">
    <source>
        <dbReference type="ARBA" id="ARBA00022679"/>
    </source>
</evidence>
<dbReference type="Gene3D" id="3.40.640.10">
    <property type="entry name" value="Type I PLP-dependent aspartate aminotransferase-like (Major domain)"/>
    <property type="match status" value="1"/>
</dbReference>
<dbReference type="OrthoDB" id="3398487at2"/>
<dbReference type="InterPro" id="IPR049704">
    <property type="entry name" value="Aminotrans_3_PPA_site"/>
</dbReference>
<dbReference type="NCBIfam" id="NF005683">
    <property type="entry name" value="PRK07481.1"/>
    <property type="match status" value="1"/>
</dbReference>
<dbReference type="PANTHER" id="PTHR43094">
    <property type="entry name" value="AMINOTRANSFERASE"/>
    <property type="match status" value="1"/>
</dbReference>
<evidence type="ECO:0000313" key="7">
    <source>
        <dbReference type="EMBL" id="QCP54278.1"/>
    </source>
</evidence>
<accession>A0A4P8IXY2</accession>
<reference evidence="7 8" key="1">
    <citation type="submission" date="2019-05" db="EMBL/GenBank/DDBJ databases">
        <title>Burkholderia sp. DHOD12, isolated from subtropical forest soil.</title>
        <authorList>
            <person name="Gao Z.-H."/>
            <person name="Qiu L.-H."/>
        </authorList>
    </citation>
    <scope>NUCLEOTIDE SEQUENCE [LARGE SCALE GENOMIC DNA]</scope>
    <source>
        <strain evidence="7 8">DHOD12</strain>
    </source>
</reference>
<organism evidence="7 8">
    <name type="scientific">Trinickia violacea</name>
    <dbReference type="NCBI Taxonomy" id="2571746"/>
    <lineage>
        <taxon>Bacteria</taxon>
        <taxon>Pseudomonadati</taxon>
        <taxon>Pseudomonadota</taxon>
        <taxon>Betaproteobacteria</taxon>
        <taxon>Burkholderiales</taxon>
        <taxon>Burkholderiaceae</taxon>
        <taxon>Trinickia</taxon>
    </lineage>
</organism>
<protein>
    <submittedName>
        <fullName evidence="7">Aspartate aminotransferase family protein</fullName>
    </submittedName>
</protein>
<dbReference type="AlphaFoldDB" id="A0A4P8IXY2"/>
<evidence type="ECO:0000256" key="6">
    <source>
        <dbReference type="RuleBase" id="RU003560"/>
    </source>
</evidence>
<dbReference type="Gene3D" id="3.90.1150.10">
    <property type="entry name" value="Aspartate Aminotransferase, domain 1"/>
    <property type="match status" value="1"/>
</dbReference>
<dbReference type="RefSeq" id="WP_137337046.1">
    <property type="nucleotide sequence ID" value="NZ_CP040078.1"/>
</dbReference>
<dbReference type="CDD" id="cd00610">
    <property type="entry name" value="OAT_like"/>
    <property type="match status" value="1"/>
</dbReference>
<sequence length="447" mass="49010">MSYRESRFWHPMLHPNEMKAREPIRIVRGDGCYVFDDRGRKLVDGVAGLWNVNVGHNRKEVKDAIARQLDELEYFQLFDGISHPRAEELSAVLAGMLEPEGMRRVVYSSGGSDAVETALKLARQYWRVKGQPDRTKFVSLKQGYHGTHFGGASVNGNTVFRRNYEPNLPGCFHVETPWPYRNPFTQDPEELGRICAALLEREIVFQSPDTVAAFIAEPIQGAGGVIVPPANYWPLVREVCDKYGVLLIADEIVTGFGRSGDMFGSRGWGVKPDIMCLAKGISSGYVPLGATIVNARVESAFAENGDFSGAIMHGYTYAGHPVACAAALANLKIVVDEDLPANAKRQGAYLLERLQDFPARFEAVGEVRGKGLMVALDLVADRTTREPIDPASGYANAVAEVARQAGVIVRPVGTKIILSPPLVIEREQIDVLVDALAAGFEKVPFVQ</sequence>
<evidence type="ECO:0000256" key="3">
    <source>
        <dbReference type="ARBA" id="ARBA00022576"/>
    </source>
</evidence>
<evidence type="ECO:0000256" key="5">
    <source>
        <dbReference type="ARBA" id="ARBA00022898"/>
    </source>
</evidence>
<dbReference type="PROSITE" id="PS00600">
    <property type="entry name" value="AA_TRANSFER_CLASS_3"/>
    <property type="match status" value="1"/>
</dbReference>
<keyword evidence="3 7" id="KW-0032">Aminotransferase</keyword>
<keyword evidence="5 6" id="KW-0663">Pyridoxal phosphate</keyword>
<dbReference type="InterPro" id="IPR015424">
    <property type="entry name" value="PyrdxlP-dep_Trfase"/>
</dbReference>
<evidence type="ECO:0000313" key="8">
    <source>
        <dbReference type="Proteomes" id="UP000298656"/>
    </source>
</evidence>
<evidence type="ECO:0000256" key="2">
    <source>
        <dbReference type="ARBA" id="ARBA00008954"/>
    </source>
</evidence>
<dbReference type="EMBL" id="CP040078">
    <property type="protein sequence ID" value="QCP54278.1"/>
    <property type="molecule type" value="Genomic_DNA"/>
</dbReference>
<comment type="similarity">
    <text evidence="2 6">Belongs to the class-III pyridoxal-phosphate-dependent aminotransferase family.</text>
</comment>
<dbReference type="Proteomes" id="UP000298656">
    <property type="component" value="Chromosome 2"/>
</dbReference>
<proteinExistence type="inferred from homology"/>
<keyword evidence="4 7" id="KW-0808">Transferase</keyword>
<dbReference type="PANTHER" id="PTHR43094:SF1">
    <property type="entry name" value="AMINOTRANSFERASE CLASS-III"/>
    <property type="match status" value="1"/>
</dbReference>
<gene>
    <name evidence="7" type="ORF">FAZ95_35515</name>
</gene>
<dbReference type="InterPro" id="IPR015422">
    <property type="entry name" value="PyrdxlP-dep_Trfase_small"/>
</dbReference>